<evidence type="ECO:0000256" key="1">
    <source>
        <dbReference type="PROSITE-ProRule" id="PRU00201"/>
    </source>
</evidence>
<accession>A0A9P0GA37</accession>
<evidence type="ECO:0000259" key="3">
    <source>
        <dbReference type="PROSITE" id="PS50181"/>
    </source>
</evidence>
<dbReference type="PROSITE" id="PS50082">
    <property type="entry name" value="WD_REPEATS_2"/>
    <property type="match status" value="1"/>
</dbReference>
<dbReference type="GO" id="GO:0045893">
    <property type="term" value="P:positive regulation of DNA-templated transcription"/>
    <property type="evidence" value="ECO:0007669"/>
    <property type="project" value="InterPro"/>
</dbReference>
<dbReference type="SUPFAM" id="SSF50978">
    <property type="entry name" value="WD40 repeat-like"/>
    <property type="match status" value="1"/>
</dbReference>
<dbReference type="InterPro" id="IPR046360">
    <property type="entry name" value="T-box_DNA-bd"/>
</dbReference>
<dbReference type="GO" id="GO:0019005">
    <property type="term" value="C:SCF ubiquitin ligase complex"/>
    <property type="evidence" value="ECO:0007669"/>
    <property type="project" value="TreeGrafter"/>
</dbReference>
<dbReference type="InterPro" id="IPR015943">
    <property type="entry name" value="WD40/YVTN_repeat-like_dom_sf"/>
</dbReference>
<name>A0A9P0GA37_9CUCU</name>
<protein>
    <recommendedName>
        <fullName evidence="7">F-box/WD repeat-containing protein 4</fullName>
    </recommendedName>
</protein>
<evidence type="ECO:0000313" key="6">
    <source>
        <dbReference type="Proteomes" id="UP001153636"/>
    </source>
</evidence>
<dbReference type="AlphaFoldDB" id="A0A9P0GA37"/>
<dbReference type="InterPro" id="IPR036047">
    <property type="entry name" value="F-box-like_dom_sf"/>
</dbReference>
<dbReference type="Proteomes" id="UP001153636">
    <property type="component" value="Chromosome 14"/>
</dbReference>
<feature type="domain" description="F-box" evidence="3">
    <location>
        <begin position="4"/>
        <end position="41"/>
    </location>
</feature>
<dbReference type="PANTHER" id="PTHR14381">
    <property type="entry name" value="DACTYLIN"/>
    <property type="match status" value="1"/>
</dbReference>
<evidence type="ECO:0000259" key="4">
    <source>
        <dbReference type="PROSITE" id="PS50252"/>
    </source>
</evidence>
<dbReference type="SMART" id="SM00320">
    <property type="entry name" value="WD40"/>
    <property type="match status" value="5"/>
</dbReference>
<dbReference type="InterPro" id="IPR036322">
    <property type="entry name" value="WD40_repeat_dom_sf"/>
</dbReference>
<comment type="caution">
    <text evidence="1">Lacks conserved residue(s) required for the propagation of feature annotation.</text>
</comment>
<dbReference type="PANTHER" id="PTHR14381:SF1">
    <property type="entry name" value="F-BOX_WD REPEAT-CONTAINING PROTEIN 4"/>
    <property type="match status" value="1"/>
</dbReference>
<dbReference type="GO" id="GO:0003700">
    <property type="term" value="F:DNA-binding transcription factor activity"/>
    <property type="evidence" value="ECO:0007669"/>
    <property type="project" value="InterPro"/>
</dbReference>
<dbReference type="InterPro" id="IPR052301">
    <property type="entry name" value="SCF_F-box/WD-repeat"/>
</dbReference>
<proteinExistence type="predicted"/>
<keyword evidence="1" id="KW-0539">Nucleus</keyword>
<keyword evidence="6" id="KW-1185">Reference proteome</keyword>
<dbReference type="GO" id="GO:0031146">
    <property type="term" value="P:SCF-dependent proteasomal ubiquitin-dependent protein catabolic process"/>
    <property type="evidence" value="ECO:0007669"/>
    <property type="project" value="TreeGrafter"/>
</dbReference>
<sequence>MVVSLTLDKLSTELILKICTYLDIEDLCQLKKVCRRFNEIICFWDNVLCKNVHLAVVTNQLDEVFGLKCYRRLSNIEKLRISNNWIKGKYFEKAFLSTRKRFIPYLQITNKFLWISRGETIFCYKRLQSTLHVRTPYATLQGKKNIDIVNFQIKNNVLVSGFRDGGISVVKLSNQSCVLKSQSCHHSDINSVDVSQYGCTVVSGTRENEFKVWNIAQNDSEEVLKQRYCVLLPDLIWKVALSEKNDSKVAIATAGNIYRNSLFIYDLNRMDTRDELEFDHNTIRGIFDARWDGYDTLWTVGFDAYLRRWDLRTLKCVKAYLDPCGSSLYCLDLDHHNTILTGAQLHGRVTLWDYRTGHALQMYYMDSCKNQRYNKSSPVYSLAFDADHLYTVTDQNLNHLDFSVYNATPKDYSFFLD</sequence>
<dbReference type="CDD" id="cd09917">
    <property type="entry name" value="F-box_SF"/>
    <property type="match status" value="1"/>
</dbReference>
<evidence type="ECO:0008006" key="7">
    <source>
        <dbReference type="Google" id="ProtNLM"/>
    </source>
</evidence>
<keyword evidence="2" id="KW-0853">WD repeat</keyword>
<evidence type="ECO:0000313" key="5">
    <source>
        <dbReference type="EMBL" id="CAH1103491.1"/>
    </source>
</evidence>
<dbReference type="Gene3D" id="2.130.10.10">
    <property type="entry name" value="YVTN repeat-like/Quinoprotein amine dehydrogenase"/>
    <property type="match status" value="1"/>
</dbReference>
<organism evidence="5 6">
    <name type="scientific">Psylliodes chrysocephalus</name>
    <dbReference type="NCBI Taxonomy" id="3402493"/>
    <lineage>
        <taxon>Eukaryota</taxon>
        <taxon>Metazoa</taxon>
        <taxon>Ecdysozoa</taxon>
        <taxon>Arthropoda</taxon>
        <taxon>Hexapoda</taxon>
        <taxon>Insecta</taxon>
        <taxon>Pterygota</taxon>
        <taxon>Neoptera</taxon>
        <taxon>Endopterygota</taxon>
        <taxon>Coleoptera</taxon>
        <taxon>Polyphaga</taxon>
        <taxon>Cucujiformia</taxon>
        <taxon>Chrysomeloidea</taxon>
        <taxon>Chrysomelidae</taxon>
        <taxon>Galerucinae</taxon>
        <taxon>Alticini</taxon>
        <taxon>Psylliodes</taxon>
    </lineage>
</organism>
<dbReference type="Pfam" id="PF12937">
    <property type="entry name" value="F-box-like"/>
    <property type="match status" value="1"/>
</dbReference>
<dbReference type="GO" id="GO:0005634">
    <property type="term" value="C:nucleus"/>
    <property type="evidence" value="ECO:0007669"/>
    <property type="project" value="UniProtKB-SubCell"/>
</dbReference>
<dbReference type="SMART" id="SM00256">
    <property type="entry name" value="FBOX"/>
    <property type="match status" value="1"/>
</dbReference>
<dbReference type="SUPFAM" id="SSF81383">
    <property type="entry name" value="F-box domain"/>
    <property type="match status" value="1"/>
</dbReference>
<dbReference type="PROSITE" id="PS50181">
    <property type="entry name" value="FBOX"/>
    <property type="match status" value="1"/>
</dbReference>
<keyword evidence="1" id="KW-0238">DNA-binding</keyword>
<dbReference type="EMBL" id="OV651826">
    <property type="protein sequence ID" value="CAH1103491.1"/>
    <property type="molecule type" value="Genomic_DNA"/>
</dbReference>
<dbReference type="OrthoDB" id="435188at2759"/>
<dbReference type="PROSITE" id="PS50252">
    <property type="entry name" value="TBOX_3"/>
    <property type="match status" value="1"/>
</dbReference>
<dbReference type="InterPro" id="IPR001810">
    <property type="entry name" value="F-box_dom"/>
</dbReference>
<feature type="domain" description="T-box" evidence="4">
    <location>
        <begin position="75"/>
        <end position="164"/>
    </location>
</feature>
<dbReference type="InterPro" id="IPR001680">
    <property type="entry name" value="WD40_rpt"/>
</dbReference>
<dbReference type="Gene3D" id="1.20.1280.50">
    <property type="match status" value="1"/>
</dbReference>
<reference evidence="5" key="1">
    <citation type="submission" date="2022-01" db="EMBL/GenBank/DDBJ databases">
        <authorList>
            <person name="King R."/>
        </authorList>
    </citation>
    <scope>NUCLEOTIDE SEQUENCE</scope>
</reference>
<evidence type="ECO:0000256" key="2">
    <source>
        <dbReference type="PROSITE-ProRule" id="PRU00221"/>
    </source>
</evidence>
<feature type="repeat" description="WD" evidence="2">
    <location>
        <begin position="182"/>
        <end position="223"/>
    </location>
</feature>
<comment type="subcellular location">
    <subcellularLocation>
        <location evidence="1">Nucleus</location>
    </subcellularLocation>
</comment>
<dbReference type="GO" id="GO:0003677">
    <property type="term" value="F:DNA binding"/>
    <property type="evidence" value="ECO:0007669"/>
    <property type="project" value="UniProtKB-UniRule"/>
</dbReference>
<gene>
    <name evidence="5" type="ORF">PSYICH_LOCUS4416</name>
</gene>